<dbReference type="EMBL" id="LVWI01000070">
    <property type="protein sequence ID" value="OKP82042.1"/>
    <property type="molecule type" value="Genomic_DNA"/>
</dbReference>
<keyword evidence="1" id="KW-0472">Membrane</keyword>
<dbReference type="RefSeq" id="WP_074083137.1">
    <property type="nucleotide sequence ID" value="NZ_LVWI01000070.1"/>
</dbReference>
<keyword evidence="1" id="KW-0812">Transmembrane</keyword>
<evidence type="ECO:0000256" key="1">
    <source>
        <dbReference type="SAM" id="Phobius"/>
    </source>
</evidence>
<proteinExistence type="predicted"/>
<evidence type="ECO:0000313" key="2">
    <source>
        <dbReference type="EMBL" id="OKP82042.1"/>
    </source>
</evidence>
<name>A0ABX3EJ28_9BACL</name>
<evidence type="ECO:0000313" key="3">
    <source>
        <dbReference type="Proteomes" id="UP000186058"/>
    </source>
</evidence>
<protein>
    <recommendedName>
        <fullName evidence="4">DUF4386 domain-containing protein</fullName>
    </recommendedName>
</protein>
<dbReference type="InterPro" id="IPR025495">
    <property type="entry name" value="DUF4386"/>
</dbReference>
<feature type="transmembrane region" description="Helical" evidence="1">
    <location>
        <begin position="55"/>
        <end position="76"/>
    </location>
</feature>
<feature type="transmembrane region" description="Helical" evidence="1">
    <location>
        <begin position="204"/>
        <end position="223"/>
    </location>
</feature>
<organism evidence="2 3">
    <name type="scientific">Paenibacillus helianthi</name>
    <dbReference type="NCBI Taxonomy" id="1349432"/>
    <lineage>
        <taxon>Bacteria</taxon>
        <taxon>Bacillati</taxon>
        <taxon>Bacillota</taxon>
        <taxon>Bacilli</taxon>
        <taxon>Bacillales</taxon>
        <taxon>Paenibacillaceae</taxon>
        <taxon>Paenibacillus</taxon>
    </lineage>
</organism>
<keyword evidence="3" id="KW-1185">Reference proteome</keyword>
<gene>
    <name evidence="2" type="ORF">A3844_24625</name>
</gene>
<feature type="transmembrane region" description="Helical" evidence="1">
    <location>
        <begin position="174"/>
        <end position="192"/>
    </location>
</feature>
<reference evidence="2 3" key="1">
    <citation type="submission" date="2016-03" db="EMBL/GenBank/DDBJ databases">
        <authorList>
            <person name="Sant'Anna F.H."/>
            <person name="Ambrosini A."/>
            <person name="Souza R."/>
            <person name="Bach E."/>
            <person name="Fernandes G."/>
            <person name="Balsanelli E."/>
            <person name="Baura V.A."/>
            <person name="Souza E.M."/>
            <person name="Passaglia L."/>
        </authorList>
    </citation>
    <scope>NUCLEOTIDE SEQUENCE [LARGE SCALE GENOMIC DNA]</scope>
    <source>
        <strain evidence="2 3">P26E</strain>
    </source>
</reference>
<keyword evidence="1" id="KW-1133">Transmembrane helix</keyword>
<feature type="transmembrane region" description="Helical" evidence="1">
    <location>
        <begin position="141"/>
        <end position="162"/>
    </location>
</feature>
<dbReference type="Proteomes" id="UP000186058">
    <property type="component" value="Unassembled WGS sequence"/>
</dbReference>
<comment type="caution">
    <text evidence="2">The sequence shown here is derived from an EMBL/GenBank/DDBJ whole genome shotgun (WGS) entry which is preliminary data.</text>
</comment>
<accession>A0ABX3EJ28</accession>
<feature type="transmembrane region" description="Helical" evidence="1">
    <location>
        <begin position="88"/>
        <end position="111"/>
    </location>
</feature>
<dbReference type="Pfam" id="PF14329">
    <property type="entry name" value="DUF4386"/>
    <property type="match status" value="1"/>
</dbReference>
<evidence type="ECO:0008006" key="4">
    <source>
        <dbReference type="Google" id="ProtNLM"/>
    </source>
</evidence>
<feature type="transmembrane region" description="Helical" evidence="1">
    <location>
        <begin position="9"/>
        <end position="27"/>
    </location>
</feature>
<sequence>MTAAVARTGGISLLVMAVAAAFSYGYVHGSLVVEGDPAATFGNLQASPLLFRAEILGWVLILACDIAAAWALYTVLQPVQHALSLLGAWLRLSYTAVLGVAVSSLVVVSLLTEDSRSQALIGFTPQELQAEMMLFLHAFEAVWSVGLILFGGHLLIVGLLAFQSGNIPKIISVLLLLAGAGYILLHLSSTLVPEYEEFIKVVKWVFMLPMTAGELGLGLWLLFRVPAPRVRGESAS</sequence>